<gene>
    <name evidence="2" type="ORF">MKW98_015356</name>
</gene>
<dbReference type="AlphaFoldDB" id="A0AAD4XRR9"/>
<evidence type="ECO:0000313" key="2">
    <source>
        <dbReference type="EMBL" id="KAI3938457.1"/>
    </source>
</evidence>
<evidence type="ECO:0000313" key="3">
    <source>
        <dbReference type="Proteomes" id="UP001202328"/>
    </source>
</evidence>
<dbReference type="Pfam" id="PF03478">
    <property type="entry name" value="Beta-prop_KIB1-4"/>
    <property type="match status" value="1"/>
</dbReference>
<dbReference type="Gene3D" id="1.20.1280.50">
    <property type="match status" value="1"/>
</dbReference>
<accession>A0AAD4XRR9</accession>
<sequence>MDFIGEGSLRANSEIKFAEDRNVVQTARNRRTLTLSFKCSDISVNNSLEVESSISLILPTEYDEIQWKLGHPKRRKSIMAEWSQLLGELLYNIAKKLNSDIDVLRMRSVCSSWRSSVSYPLFYCFPNCIPIHPKVTGTSMSNLGLFYLSRRLILRLGPPESQQTGTSWLIKLEQDGPDMLHLLNPLTGNLVHPSYPTSPKIIDSINFQIFELAQEFVLRFTDNPPYTNPCAYTGDLYMEKVVFSSNPPWSVGTDYAIMTIHVSGKLAVFRSIDNLWAIIDEFISPFDDVICYKGGFYAVDSRGRAVVVNPSLTISEIGHPIYGGDLKCLVESDGELLMVDRYLSTGLDEEPGNDHNDDPLVALSDLCITESTVCFKVYKLNQDLQTWVELKSLDDRVLFLGDNCSFSASAHDFSGCKGSCIYYTDKFSRSSNEEDGAFATDIGVFNLESGNIGPLVSNSGCSQLFWPPPTWVSNLTI</sequence>
<protein>
    <recommendedName>
        <fullName evidence="1">KIB1-4 beta-propeller domain-containing protein</fullName>
    </recommendedName>
</protein>
<keyword evidence="3" id="KW-1185">Reference proteome</keyword>
<name>A0AAD4XRR9_9MAGN</name>
<dbReference type="EMBL" id="JAJJMB010005545">
    <property type="protein sequence ID" value="KAI3938457.1"/>
    <property type="molecule type" value="Genomic_DNA"/>
</dbReference>
<organism evidence="2 3">
    <name type="scientific">Papaver atlanticum</name>
    <dbReference type="NCBI Taxonomy" id="357466"/>
    <lineage>
        <taxon>Eukaryota</taxon>
        <taxon>Viridiplantae</taxon>
        <taxon>Streptophyta</taxon>
        <taxon>Embryophyta</taxon>
        <taxon>Tracheophyta</taxon>
        <taxon>Spermatophyta</taxon>
        <taxon>Magnoliopsida</taxon>
        <taxon>Ranunculales</taxon>
        <taxon>Papaveraceae</taxon>
        <taxon>Papaveroideae</taxon>
        <taxon>Papaver</taxon>
    </lineage>
</organism>
<dbReference type="Proteomes" id="UP001202328">
    <property type="component" value="Unassembled WGS sequence"/>
</dbReference>
<feature type="domain" description="KIB1-4 beta-propeller" evidence="1">
    <location>
        <begin position="163"/>
        <end position="446"/>
    </location>
</feature>
<dbReference type="InterPro" id="IPR005174">
    <property type="entry name" value="KIB1-4_b-propeller"/>
</dbReference>
<reference evidence="2" key="1">
    <citation type="submission" date="2022-04" db="EMBL/GenBank/DDBJ databases">
        <title>A functionally conserved STORR gene fusion in Papaver species that diverged 16.8 million years ago.</title>
        <authorList>
            <person name="Catania T."/>
        </authorList>
    </citation>
    <scope>NUCLEOTIDE SEQUENCE</scope>
    <source>
        <strain evidence="2">S-188037</strain>
    </source>
</reference>
<proteinExistence type="predicted"/>
<dbReference type="InterPro" id="IPR051304">
    <property type="entry name" value="SCF_F-box_domain"/>
</dbReference>
<comment type="caution">
    <text evidence="2">The sequence shown here is derived from an EMBL/GenBank/DDBJ whole genome shotgun (WGS) entry which is preliminary data.</text>
</comment>
<evidence type="ECO:0000259" key="1">
    <source>
        <dbReference type="Pfam" id="PF03478"/>
    </source>
</evidence>
<dbReference type="PANTHER" id="PTHR47123">
    <property type="entry name" value="F-BOX PROTEIN SKIP23"/>
    <property type="match status" value="1"/>
</dbReference>
<dbReference type="PANTHER" id="PTHR47123:SF15">
    <property type="entry name" value="F-BOX PROTEIN SKIP23"/>
    <property type="match status" value="1"/>
</dbReference>